<proteinExistence type="predicted"/>
<evidence type="ECO:0000313" key="1">
    <source>
        <dbReference type="EMBL" id="MBC8581461.1"/>
    </source>
</evidence>
<dbReference type="EMBL" id="JACRSY010000053">
    <property type="protein sequence ID" value="MBC8581461.1"/>
    <property type="molecule type" value="Genomic_DNA"/>
</dbReference>
<reference evidence="1" key="1">
    <citation type="submission" date="2020-08" db="EMBL/GenBank/DDBJ databases">
        <title>Genome public.</title>
        <authorList>
            <person name="Liu C."/>
            <person name="Sun Q."/>
        </authorList>
    </citation>
    <scope>NUCLEOTIDE SEQUENCE</scope>
    <source>
        <strain evidence="1">NSJ-12</strain>
    </source>
</reference>
<evidence type="ECO:0000313" key="2">
    <source>
        <dbReference type="Proteomes" id="UP000655830"/>
    </source>
</evidence>
<gene>
    <name evidence="1" type="ORF">H8718_18380</name>
</gene>
<dbReference type="AlphaFoldDB" id="A0A926EKM1"/>
<dbReference type="Proteomes" id="UP000655830">
    <property type="component" value="Unassembled WGS sequence"/>
</dbReference>
<sequence length="251" mass="29263">MMEKLIKEMQSNVEKMVREFELNSICKVATGVSHLIDGHDEKEFYGITVRPADLYEVIEHIETIILKDDVDTIQLILDLFDYTITPNMLLTMTNREIMDEIAMTLRAYESSLIKFIYHSKGAYDNQELVFDYDKQIYIYTADGSVPVAANEDLQYLNNVRYEHKNKDKSTVRCRWYRVGETKPLPTEYVSVTEMVDTISYNAQYEEDSDVLDEMLNILTLLDKYNDSYKVKWDGGKKFVVIDPSGEKTYLS</sequence>
<dbReference type="RefSeq" id="WP_249334399.1">
    <property type="nucleotide sequence ID" value="NZ_JACRSY010000053.1"/>
</dbReference>
<organism evidence="1 2">
    <name type="scientific">Zhenhengia yiwuensis</name>
    <dbReference type="NCBI Taxonomy" id="2763666"/>
    <lineage>
        <taxon>Bacteria</taxon>
        <taxon>Bacillati</taxon>
        <taxon>Bacillota</taxon>
        <taxon>Clostridia</taxon>
        <taxon>Lachnospirales</taxon>
        <taxon>Lachnospiraceae</taxon>
        <taxon>Zhenhengia</taxon>
    </lineage>
</organism>
<protein>
    <submittedName>
        <fullName evidence="1">Uncharacterized protein</fullName>
    </submittedName>
</protein>
<name>A0A926EKM1_9FIRM</name>
<accession>A0A926EKM1</accession>
<keyword evidence="2" id="KW-1185">Reference proteome</keyword>
<comment type="caution">
    <text evidence="1">The sequence shown here is derived from an EMBL/GenBank/DDBJ whole genome shotgun (WGS) entry which is preliminary data.</text>
</comment>